<reference evidence="3 4" key="1">
    <citation type="submission" date="2017-10" db="EMBL/GenBank/DDBJ databases">
        <title>Coral associated bacteria.</title>
        <authorList>
            <person name="Wang X."/>
        </authorList>
    </citation>
    <scope>NUCLEOTIDE SEQUENCE [LARGE SCALE GENOMIC DNA]</scope>
    <source>
        <strain evidence="3 4">SCSIO 43005</strain>
    </source>
</reference>
<evidence type="ECO:0000259" key="2">
    <source>
        <dbReference type="Pfam" id="PF00188"/>
    </source>
</evidence>
<feature type="signal peptide" evidence="1">
    <location>
        <begin position="1"/>
        <end position="36"/>
    </location>
</feature>
<accession>A0A857GM48</accession>
<proteinExistence type="predicted"/>
<feature type="domain" description="SCP" evidence="2">
    <location>
        <begin position="58"/>
        <end position="183"/>
    </location>
</feature>
<dbReference type="Gene3D" id="3.40.33.10">
    <property type="entry name" value="CAP"/>
    <property type="match status" value="1"/>
</dbReference>
<dbReference type="CDD" id="cd05379">
    <property type="entry name" value="CAP_bacterial"/>
    <property type="match status" value="1"/>
</dbReference>
<evidence type="ECO:0000313" key="4">
    <source>
        <dbReference type="Proteomes" id="UP000463949"/>
    </source>
</evidence>
<dbReference type="PANTHER" id="PTHR31157">
    <property type="entry name" value="SCP DOMAIN-CONTAINING PROTEIN"/>
    <property type="match status" value="1"/>
</dbReference>
<dbReference type="InterPro" id="IPR035940">
    <property type="entry name" value="CAP_sf"/>
</dbReference>
<dbReference type="Proteomes" id="UP000463949">
    <property type="component" value="Chromosome"/>
</dbReference>
<dbReference type="AlphaFoldDB" id="A0A857GM48"/>
<dbReference type="SUPFAM" id="SSF55797">
    <property type="entry name" value="PR-1-like"/>
    <property type="match status" value="1"/>
</dbReference>
<organism evidence="3 4">
    <name type="scientific">Vreelandella aquamarina</name>
    <dbReference type="NCBI Taxonomy" id="77097"/>
    <lineage>
        <taxon>Bacteria</taxon>
        <taxon>Pseudomonadati</taxon>
        <taxon>Pseudomonadota</taxon>
        <taxon>Gammaproteobacteria</taxon>
        <taxon>Oceanospirillales</taxon>
        <taxon>Halomonadaceae</taxon>
        <taxon>Vreelandella</taxon>
    </lineage>
</organism>
<gene>
    <name evidence="3" type="ORF">CTT34_12030</name>
</gene>
<dbReference type="EMBL" id="CP024621">
    <property type="protein sequence ID" value="QHD50363.1"/>
    <property type="molecule type" value="Genomic_DNA"/>
</dbReference>
<protein>
    <recommendedName>
        <fullName evidence="2">SCP domain-containing protein</fullName>
    </recommendedName>
</protein>
<name>A0A857GM48_9GAMM</name>
<dbReference type="PANTHER" id="PTHR31157:SF1">
    <property type="entry name" value="SCP DOMAIN-CONTAINING PROTEIN"/>
    <property type="match status" value="1"/>
</dbReference>
<feature type="chain" id="PRO_5032926022" description="SCP domain-containing protein" evidence="1">
    <location>
        <begin position="37"/>
        <end position="188"/>
    </location>
</feature>
<dbReference type="InterPro" id="IPR014044">
    <property type="entry name" value="CAP_dom"/>
</dbReference>
<evidence type="ECO:0000256" key="1">
    <source>
        <dbReference type="SAM" id="SignalP"/>
    </source>
</evidence>
<sequence>MRNSVDKPLTKRPLLRALLSTALTVMVGIDSPFTWAASDTDATSTACAPTEQQQQMLARVNEARNQARQCGEQSFNAAGPLTWSCPLTAAAQAHADDMAENDYFSHTGQDGNSVGERATQQSYAWRTVGENIAAGHTTADAAIESWINSPGHCHNLMNDDFTEMGMAHAENADARFTHYWVQTLGAPR</sequence>
<dbReference type="OrthoDB" id="68195at2"/>
<keyword evidence="1" id="KW-0732">Signal</keyword>
<dbReference type="Pfam" id="PF00188">
    <property type="entry name" value="CAP"/>
    <property type="match status" value="1"/>
</dbReference>
<dbReference type="KEGG" id="hmd:CTT34_12030"/>
<evidence type="ECO:0000313" key="3">
    <source>
        <dbReference type="EMBL" id="QHD50363.1"/>
    </source>
</evidence>